<reference evidence="7" key="1">
    <citation type="journal article" date="2019" name="Int. J. Syst. Evol. Microbiol.">
        <title>The Global Catalogue of Microorganisms (GCM) 10K type strain sequencing project: providing services to taxonomists for standard genome sequencing and annotation.</title>
        <authorList>
            <consortium name="The Broad Institute Genomics Platform"/>
            <consortium name="The Broad Institute Genome Sequencing Center for Infectious Disease"/>
            <person name="Wu L."/>
            <person name="Ma J."/>
        </authorList>
    </citation>
    <scope>NUCLEOTIDE SEQUENCE [LARGE SCALE GENOMIC DNA]</scope>
    <source>
        <strain evidence="7">CGMCC 1.12769</strain>
    </source>
</reference>
<sequence length="90" mass="9630">MVYEVKEGPFYAIKMQISNLGTLGGVRVNEKLQATDENLKPIPGLYVVGNDAAGFYGNITSCPTFEGLATGFAWNSGRIAGENAAINMKQ</sequence>
<protein>
    <recommendedName>
        <fullName evidence="5">FAD-dependent oxidoreductase 2 FAD-binding domain-containing protein</fullName>
    </recommendedName>
</protein>
<proteinExistence type="predicted"/>
<gene>
    <name evidence="6" type="ORF">GCM10008013_08840</name>
</gene>
<evidence type="ECO:0000313" key="6">
    <source>
        <dbReference type="EMBL" id="GGH14935.1"/>
    </source>
</evidence>
<comment type="caution">
    <text evidence="6">The sequence shown here is derived from an EMBL/GenBank/DDBJ whole genome shotgun (WGS) entry which is preliminary data.</text>
</comment>
<comment type="cofactor">
    <cofactor evidence="1">
        <name>FAD</name>
        <dbReference type="ChEBI" id="CHEBI:57692"/>
    </cofactor>
</comment>
<evidence type="ECO:0000256" key="1">
    <source>
        <dbReference type="ARBA" id="ARBA00001974"/>
    </source>
</evidence>
<dbReference type="Gene3D" id="3.50.50.60">
    <property type="entry name" value="FAD/NAD(P)-binding domain"/>
    <property type="match status" value="1"/>
</dbReference>
<dbReference type="Gene3D" id="3.90.700.10">
    <property type="entry name" value="Succinate dehydrogenase/fumarate reductase flavoprotein, catalytic domain"/>
    <property type="match status" value="1"/>
</dbReference>
<accession>A0ABQ1Y800</accession>
<evidence type="ECO:0000259" key="5">
    <source>
        <dbReference type="Pfam" id="PF00890"/>
    </source>
</evidence>
<keyword evidence="2" id="KW-0285">Flavoprotein</keyword>
<dbReference type="SUPFAM" id="SSF51905">
    <property type="entry name" value="FAD/NAD(P)-binding domain"/>
    <property type="match status" value="1"/>
</dbReference>
<evidence type="ECO:0000256" key="2">
    <source>
        <dbReference type="ARBA" id="ARBA00022630"/>
    </source>
</evidence>
<keyword evidence="4" id="KW-0560">Oxidoreductase</keyword>
<dbReference type="Proteomes" id="UP000659344">
    <property type="component" value="Unassembled WGS sequence"/>
</dbReference>
<keyword evidence="3" id="KW-0274">FAD</keyword>
<dbReference type="InterPro" id="IPR027477">
    <property type="entry name" value="Succ_DH/fumarate_Rdtase_cat_sf"/>
</dbReference>
<dbReference type="InterPro" id="IPR050315">
    <property type="entry name" value="FAD-oxidoreductase_2"/>
</dbReference>
<dbReference type="PANTHER" id="PTHR43400:SF10">
    <property type="entry name" value="3-OXOSTEROID 1-DEHYDROGENASE"/>
    <property type="match status" value="1"/>
</dbReference>
<organism evidence="6 7">
    <name type="scientific">Paenibacillus segetis</name>
    <dbReference type="NCBI Taxonomy" id="1325360"/>
    <lineage>
        <taxon>Bacteria</taxon>
        <taxon>Bacillati</taxon>
        <taxon>Bacillota</taxon>
        <taxon>Bacilli</taxon>
        <taxon>Bacillales</taxon>
        <taxon>Paenibacillaceae</taxon>
        <taxon>Paenibacillus</taxon>
    </lineage>
</organism>
<evidence type="ECO:0000313" key="7">
    <source>
        <dbReference type="Proteomes" id="UP000659344"/>
    </source>
</evidence>
<keyword evidence="7" id="KW-1185">Reference proteome</keyword>
<dbReference type="Pfam" id="PF00890">
    <property type="entry name" value="FAD_binding_2"/>
    <property type="match status" value="1"/>
</dbReference>
<dbReference type="PANTHER" id="PTHR43400">
    <property type="entry name" value="FUMARATE REDUCTASE"/>
    <property type="match status" value="1"/>
</dbReference>
<dbReference type="InterPro" id="IPR003953">
    <property type="entry name" value="FAD-dep_OxRdtase_2_FAD-bd"/>
</dbReference>
<feature type="domain" description="FAD-dependent oxidoreductase 2 FAD-binding" evidence="5">
    <location>
        <begin position="6"/>
        <end position="57"/>
    </location>
</feature>
<name>A0ABQ1Y800_9BACL</name>
<evidence type="ECO:0000256" key="4">
    <source>
        <dbReference type="ARBA" id="ARBA00023002"/>
    </source>
</evidence>
<evidence type="ECO:0000256" key="3">
    <source>
        <dbReference type="ARBA" id="ARBA00022827"/>
    </source>
</evidence>
<dbReference type="InterPro" id="IPR036188">
    <property type="entry name" value="FAD/NAD-bd_sf"/>
</dbReference>
<dbReference type="EMBL" id="BMFT01000001">
    <property type="protein sequence ID" value="GGH14935.1"/>
    <property type="molecule type" value="Genomic_DNA"/>
</dbReference>